<gene>
    <name evidence="2" type="ORF">H1V43_39625</name>
</gene>
<name>A0A7W2DA21_9ACTN</name>
<proteinExistence type="predicted"/>
<evidence type="ECO:0000256" key="1">
    <source>
        <dbReference type="SAM" id="MobiDB-lite"/>
    </source>
</evidence>
<dbReference type="Proteomes" id="UP000586976">
    <property type="component" value="Unassembled WGS sequence"/>
</dbReference>
<reference evidence="2 3" key="1">
    <citation type="submission" date="2020-07" db="EMBL/GenBank/DDBJ databases">
        <title>Streptomyces isolated from Indian soil.</title>
        <authorList>
            <person name="Mandal S."/>
            <person name="Maiti P.K."/>
        </authorList>
    </citation>
    <scope>NUCLEOTIDE SEQUENCE [LARGE SCALE GENOMIC DNA]</scope>
    <source>
        <strain evidence="2 3">PSKA54</strain>
    </source>
</reference>
<evidence type="ECO:0000313" key="3">
    <source>
        <dbReference type="Proteomes" id="UP000586976"/>
    </source>
</evidence>
<feature type="region of interest" description="Disordered" evidence="1">
    <location>
        <begin position="1"/>
        <end position="37"/>
    </location>
</feature>
<sequence length="167" mass="18808">MLGDKDEDGRLEKAAEQGSSLSIESLAKPTDSWSPRGRLQKMALNPQHIVDRLFEQIEAEYFDFTITVSDSGAPERWLQLRGNSINVPYPHNGPPEEVLPAFDIFRNLPWGVDSWEASHYVTVDWGPSDKETGPMGERLALAAVLARMLENYLGLPVDSERWVIVEE</sequence>
<organism evidence="2 3">
    <name type="scientific">Streptomyces himalayensis subsp. aureolus</name>
    <dbReference type="NCBI Taxonomy" id="2758039"/>
    <lineage>
        <taxon>Bacteria</taxon>
        <taxon>Bacillati</taxon>
        <taxon>Actinomycetota</taxon>
        <taxon>Actinomycetes</taxon>
        <taxon>Kitasatosporales</taxon>
        <taxon>Streptomycetaceae</taxon>
        <taxon>Streptomyces</taxon>
        <taxon>Streptomyces himalayensis</taxon>
    </lineage>
</organism>
<protein>
    <submittedName>
        <fullName evidence="2">Uncharacterized protein</fullName>
    </submittedName>
</protein>
<evidence type="ECO:0000313" key="2">
    <source>
        <dbReference type="EMBL" id="MBA4867280.1"/>
    </source>
</evidence>
<comment type="caution">
    <text evidence="2">The sequence shown here is derived from an EMBL/GenBank/DDBJ whole genome shotgun (WGS) entry which is preliminary data.</text>
</comment>
<accession>A0A7W2DA21</accession>
<dbReference type="EMBL" id="JACEQY010000113">
    <property type="protein sequence ID" value="MBA4867280.1"/>
    <property type="molecule type" value="Genomic_DNA"/>
</dbReference>
<keyword evidence="3" id="KW-1185">Reference proteome</keyword>
<dbReference type="RefSeq" id="WP_181868594.1">
    <property type="nucleotide sequence ID" value="NZ_JACEQY010000113.1"/>
</dbReference>
<dbReference type="AlphaFoldDB" id="A0A7W2DA21"/>